<dbReference type="InterPro" id="IPR040249">
    <property type="entry name" value="Ricin_B-like_lectin_EULS3-like"/>
</dbReference>
<dbReference type="PANTHER" id="PTHR31257:SF2">
    <property type="entry name" value="RICIN B-LIKE LECTIN EULS3"/>
    <property type="match status" value="1"/>
</dbReference>
<dbReference type="AlphaFoldDB" id="A0A834H344"/>
<protein>
    <submittedName>
        <fullName evidence="1">Uncharacterized protein</fullName>
    </submittedName>
</protein>
<dbReference type="OrthoDB" id="7769065at2759"/>
<accession>A0A834H344</accession>
<gene>
    <name evidence="1" type="ORF">RHSIM_Rhsim03G0000300</name>
</gene>
<dbReference type="PANTHER" id="PTHR31257">
    <property type="entry name" value="RICIN B-LIKE LECTIN EULS3"/>
    <property type="match status" value="1"/>
</dbReference>
<evidence type="ECO:0000313" key="2">
    <source>
        <dbReference type="Proteomes" id="UP000626092"/>
    </source>
</evidence>
<dbReference type="Proteomes" id="UP000626092">
    <property type="component" value="Unassembled WGS sequence"/>
</dbReference>
<dbReference type="EMBL" id="WJXA01000003">
    <property type="protein sequence ID" value="KAF7147367.1"/>
    <property type="molecule type" value="Genomic_DNA"/>
</dbReference>
<organism evidence="1 2">
    <name type="scientific">Rhododendron simsii</name>
    <name type="common">Sims's rhododendron</name>
    <dbReference type="NCBI Taxonomy" id="118357"/>
    <lineage>
        <taxon>Eukaryota</taxon>
        <taxon>Viridiplantae</taxon>
        <taxon>Streptophyta</taxon>
        <taxon>Embryophyta</taxon>
        <taxon>Tracheophyta</taxon>
        <taxon>Spermatophyta</taxon>
        <taxon>Magnoliopsida</taxon>
        <taxon>eudicotyledons</taxon>
        <taxon>Gunneridae</taxon>
        <taxon>Pentapetalae</taxon>
        <taxon>asterids</taxon>
        <taxon>Ericales</taxon>
        <taxon>Ericaceae</taxon>
        <taxon>Ericoideae</taxon>
        <taxon>Rhodoreae</taxon>
        <taxon>Rhododendron</taxon>
    </lineage>
</organism>
<comment type="caution">
    <text evidence="1">The sequence shown here is derived from an EMBL/GenBank/DDBJ whole genome shotgun (WGS) entry which is preliminary data.</text>
</comment>
<evidence type="ECO:0000313" key="1">
    <source>
        <dbReference type="EMBL" id="KAF7147367.1"/>
    </source>
</evidence>
<sequence>MEKNTHHQRLLLTSEMMDLHLFSYLHITETMIHHHHRKTSIIRRQVTVTFPNNLQIELSILQWSIMNTSNRKGITPIALISHRSVTTTNINRALPLVQLIPYNPNVLDESVLWTESKDLGDGYRTMRMVNNIHLNVNAFNGDKNHGGCCGVPGMEAQLRSIWKTSYNMLMYSS</sequence>
<keyword evidence="2" id="KW-1185">Reference proteome</keyword>
<name>A0A834H344_RHOSS</name>
<reference evidence="1" key="1">
    <citation type="submission" date="2019-11" db="EMBL/GenBank/DDBJ databases">
        <authorList>
            <person name="Liu Y."/>
            <person name="Hou J."/>
            <person name="Li T.-Q."/>
            <person name="Guan C.-H."/>
            <person name="Wu X."/>
            <person name="Wu H.-Z."/>
            <person name="Ling F."/>
            <person name="Zhang R."/>
            <person name="Shi X.-G."/>
            <person name="Ren J.-P."/>
            <person name="Chen E.-F."/>
            <person name="Sun J.-M."/>
        </authorList>
    </citation>
    <scope>NUCLEOTIDE SEQUENCE</scope>
    <source>
        <strain evidence="1">Adult_tree_wgs_1</strain>
        <tissue evidence="1">Leaves</tissue>
    </source>
</reference>
<proteinExistence type="predicted"/>